<gene>
    <name evidence="1" type="ORF">IFR04_000724</name>
</gene>
<name>A0A8H7WKC6_9HELO</name>
<dbReference type="Proteomes" id="UP000664132">
    <property type="component" value="Unassembled WGS sequence"/>
</dbReference>
<evidence type="ECO:0000313" key="2">
    <source>
        <dbReference type="Proteomes" id="UP000664132"/>
    </source>
</evidence>
<dbReference type="AlphaFoldDB" id="A0A8H7WKC6"/>
<comment type="caution">
    <text evidence="1">The sequence shown here is derived from an EMBL/GenBank/DDBJ whole genome shotgun (WGS) entry which is preliminary data.</text>
</comment>
<protein>
    <submittedName>
        <fullName evidence="1">Uncharacterized protein</fullName>
    </submittedName>
</protein>
<dbReference type="EMBL" id="JAFJYH010000004">
    <property type="protein sequence ID" value="KAG4426258.1"/>
    <property type="molecule type" value="Genomic_DNA"/>
</dbReference>
<evidence type="ECO:0000313" key="1">
    <source>
        <dbReference type="EMBL" id="KAG4426258.1"/>
    </source>
</evidence>
<reference evidence="1" key="1">
    <citation type="submission" date="2021-02" db="EMBL/GenBank/DDBJ databases">
        <title>Genome sequence Cadophora malorum strain M34.</title>
        <authorList>
            <person name="Stefanovic E."/>
            <person name="Vu D."/>
            <person name="Scully C."/>
            <person name="Dijksterhuis J."/>
            <person name="Roader J."/>
            <person name="Houbraken J."/>
        </authorList>
    </citation>
    <scope>NUCLEOTIDE SEQUENCE</scope>
    <source>
        <strain evidence="1">M34</strain>
    </source>
</reference>
<keyword evidence="2" id="KW-1185">Reference proteome</keyword>
<organism evidence="1 2">
    <name type="scientific">Cadophora malorum</name>
    <dbReference type="NCBI Taxonomy" id="108018"/>
    <lineage>
        <taxon>Eukaryota</taxon>
        <taxon>Fungi</taxon>
        <taxon>Dikarya</taxon>
        <taxon>Ascomycota</taxon>
        <taxon>Pezizomycotina</taxon>
        <taxon>Leotiomycetes</taxon>
        <taxon>Helotiales</taxon>
        <taxon>Ploettnerulaceae</taxon>
        <taxon>Cadophora</taxon>
    </lineage>
</organism>
<accession>A0A8H7WKC6</accession>
<sequence length="102" mass="11594">MYDMKKNIGVTYIKWEIDIVLFTLTKTLESFLSPSAIQVNPAFLCQNLAVRVEDIDVLSASQTAPGTPLSRLAELILIRNKKKTDGSTANIILWKSRFHERR</sequence>
<proteinExistence type="predicted"/>